<keyword evidence="3" id="KW-1185">Reference proteome</keyword>
<evidence type="ECO:0000256" key="1">
    <source>
        <dbReference type="SAM" id="MobiDB-lite"/>
    </source>
</evidence>
<protein>
    <submittedName>
        <fullName evidence="2">Uncharacterized protein</fullName>
    </submittedName>
</protein>
<dbReference type="AlphaFoldDB" id="A0A1E4TD38"/>
<accession>A0A1E4TD38</accession>
<feature type="region of interest" description="Disordered" evidence="1">
    <location>
        <begin position="44"/>
        <end position="63"/>
    </location>
</feature>
<evidence type="ECO:0000313" key="2">
    <source>
        <dbReference type="EMBL" id="ODV89627.1"/>
    </source>
</evidence>
<gene>
    <name evidence="2" type="ORF">CANCADRAFT_4247</name>
</gene>
<sequence length="107" mass="11639">MQDIGLVCLSPLIHKSLTPRMQEALRSANTIAAEQRVLIARNGLASSPVEDDESESDYYDSYSTLPTPCTSSTTVAGISDVFEDGSVKPTLVPERPSFSPLTPTFRY</sequence>
<reference evidence="3" key="1">
    <citation type="submission" date="2016-02" db="EMBL/GenBank/DDBJ databases">
        <title>Comparative genomics of biotechnologically important yeasts.</title>
        <authorList>
            <consortium name="DOE Joint Genome Institute"/>
            <person name="Riley R."/>
            <person name="Haridas S."/>
            <person name="Wolfe K.H."/>
            <person name="Lopes M.R."/>
            <person name="Hittinger C.T."/>
            <person name="Goker M."/>
            <person name="Salamov A."/>
            <person name="Wisecaver J."/>
            <person name="Long T.M."/>
            <person name="Aerts A.L."/>
            <person name="Barry K."/>
            <person name="Choi C."/>
            <person name="Clum A."/>
            <person name="Coughlan A.Y."/>
            <person name="Deshpande S."/>
            <person name="Douglass A.P."/>
            <person name="Hanson S.J."/>
            <person name="Klenk H.-P."/>
            <person name="Labutti K."/>
            <person name="Lapidus A."/>
            <person name="Lindquist E."/>
            <person name="Lipzen A."/>
            <person name="Meier-Kolthoff J.P."/>
            <person name="Ohm R.A."/>
            <person name="Otillar R.P."/>
            <person name="Pangilinan J."/>
            <person name="Peng Y."/>
            <person name="Rokas A."/>
            <person name="Rosa C.A."/>
            <person name="Scheuner C."/>
            <person name="Sibirny A.A."/>
            <person name="Slot J.C."/>
            <person name="Stielow J.B."/>
            <person name="Sun H."/>
            <person name="Kurtzman C.P."/>
            <person name="Blackwell M."/>
            <person name="Jeffries T.W."/>
            <person name="Grigoriev I.V."/>
        </authorList>
    </citation>
    <scope>NUCLEOTIDE SEQUENCE [LARGE SCALE GENOMIC DNA]</scope>
    <source>
        <strain evidence="3">NRRL Y-17796</strain>
    </source>
</reference>
<proteinExistence type="predicted"/>
<name>A0A1E4TD38_9ASCO</name>
<feature type="compositionally biased region" description="Acidic residues" evidence="1">
    <location>
        <begin position="49"/>
        <end position="58"/>
    </location>
</feature>
<evidence type="ECO:0000313" key="3">
    <source>
        <dbReference type="Proteomes" id="UP000095023"/>
    </source>
</evidence>
<dbReference type="Proteomes" id="UP000095023">
    <property type="component" value="Unassembled WGS sequence"/>
</dbReference>
<dbReference type="EMBL" id="KV453843">
    <property type="protein sequence ID" value="ODV89627.1"/>
    <property type="molecule type" value="Genomic_DNA"/>
</dbReference>
<organism evidence="2 3">
    <name type="scientific">Tortispora caseinolytica NRRL Y-17796</name>
    <dbReference type="NCBI Taxonomy" id="767744"/>
    <lineage>
        <taxon>Eukaryota</taxon>
        <taxon>Fungi</taxon>
        <taxon>Dikarya</taxon>
        <taxon>Ascomycota</taxon>
        <taxon>Saccharomycotina</taxon>
        <taxon>Trigonopsidomycetes</taxon>
        <taxon>Trigonopsidales</taxon>
        <taxon>Trigonopsidaceae</taxon>
        <taxon>Tortispora</taxon>
    </lineage>
</organism>